<feature type="binding site" evidence="6">
    <location>
        <position position="76"/>
    </location>
    <ligand>
        <name>(6S)-5-formyl-5,6,7,8-tetrahydrofolate</name>
        <dbReference type="ChEBI" id="CHEBI:57457"/>
    </ligand>
</feature>
<reference evidence="10 12" key="3">
    <citation type="submission" date="2019-02" db="EMBL/GenBank/DDBJ databases">
        <authorList>
            <person name="Zhang G."/>
        </authorList>
    </citation>
    <scope>NUCLEOTIDE SEQUENCE [LARGE SCALE GENOMIC DNA]</scope>
    <source>
        <strain evidence="10 12">CMB17</strain>
    </source>
</reference>
<protein>
    <recommendedName>
        <fullName evidence="6">tRNA modification GTPase MnmE</fullName>
        <ecNumber evidence="6">3.6.-.-</ecNumber>
    </recommendedName>
</protein>
<dbReference type="SUPFAM" id="SSF116878">
    <property type="entry name" value="TrmE connector domain"/>
    <property type="match status" value="1"/>
</dbReference>
<dbReference type="PANTHER" id="PTHR42714:SF2">
    <property type="entry name" value="TRNA MODIFICATION GTPASE GTPBP3, MITOCHONDRIAL"/>
    <property type="match status" value="1"/>
</dbReference>
<dbReference type="EMBL" id="SIRL01000002">
    <property type="protein sequence ID" value="TBN52061.1"/>
    <property type="molecule type" value="Genomic_DNA"/>
</dbReference>
<dbReference type="PANTHER" id="PTHR42714">
    <property type="entry name" value="TRNA MODIFICATION GTPASE GTPBP3"/>
    <property type="match status" value="1"/>
</dbReference>
<dbReference type="InterPro" id="IPR027417">
    <property type="entry name" value="P-loop_NTPase"/>
</dbReference>
<evidence type="ECO:0000313" key="12">
    <source>
        <dbReference type="Proteomes" id="UP000292859"/>
    </source>
</evidence>
<comment type="function">
    <text evidence="6">Exhibits a very high intrinsic GTPase hydrolysis rate. Involved in the addition of a carboxymethylaminomethyl (cmnm) group at the wobble position (U34) of certain tRNAs, forming tRNA-cmnm(5)s(2)U34.</text>
</comment>
<dbReference type="InterPro" id="IPR006073">
    <property type="entry name" value="GTP-bd"/>
</dbReference>
<dbReference type="SUPFAM" id="SSF52540">
    <property type="entry name" value="P-loop containing nucleoside triphosphate hydrolases"/>
    <property type="match status" value="1"/>
</dbReference>
<sequence length="421" mass="45622">MELIFAEATPPGRGGVSILRISGDGARSLAERLAGPLPQPRHAYFRKIVVNGEMLDQGLVIWFESGQSFTGEEVAELQLHGAPVIFRRMHQILFSQGLRLAEAGEFTRRAFLNGRMDLSEIEGLGDLLSAETESQRLMALRTSNGELARKADDWRTLLIRAGALVESSVDFADEDVPDDVPLEVFDLLARFRDELDCQINGYGAAERIRNGFEVAIVGPPNAGKSSLLNRIARRDVALVSDMAGTTRDIIELRLDLRGLAVTMLDTAGLRETQDGIEGLGIERARSRAAAADLRVHLSLDGNVDGALWHPEDLIVASKADLGFTGIGLAVSSLTGQGLDRMLDVVFEKLSHMAAGAQLVSHERQLAALTDARAALTIDSKLPAELIAESIRNASTSLDRLLGRIGAEDYLDVIFTSFCIGK</sequence>
<dbReference type="NCBIfam" id="TIGR00450">
    <property type="entry name" value="mnmE_trmE_thdF"/>
    <property type="match status" value="1"/>
</dbReference>
<dbReference type="CDD" id="cd04164">
    <property type="entry name" value="trmE"/>
    <property type="match status" value="1"/>
</dbReference>
<keyword evidence="5 6" id="KW-0342">GTP-binding</keyword>
<dbReference type="InterPro" id="IPR027368">
    <property type="entry name" value="MnmE_dom2"/>
</dbReference>
<reference evidence="11" key="2">
    <citation type="submission" date="2017-06" db="EMBL/GenBank/DDBJ databases">
        <authorList>
            <person name="Varghese N."/>
            <person name="Submissions S."/>
        </authorList>
    </citation>
    <scope>NUCLEOTIDE SEQUENCE [LARGE SCALE GENOMIC DNA]</scope>
    <source>
        <strain evidence="11">DSM 26170</strain>
    </source>
</reference>
<keyword evidence="6" id="KW-0479">Metal-binding</keyword>
<dbReference type="Gene3D" id="3.40.50.300">
    <property type="entry name" value="P-loop containing nucleotide triphosphate hydrolases"/>
    <property type="match status" value="1"/>
</dbReference>
<dbReference type="EMBL" id="FZNM01000002">
    <property type="protein sequence ID" value="SNR33330.1"/>
    <property type="molecule type" value="Genomic_DNA"/>
</dbReference>
<comment type="cofactor">
    <cofactor evidence="6">
        <name>K(+)</name>
        <dbReference type="ChEBI" id="CHEBI:29103"/>
    </cofactor>
    <text evidence="6">Binds 1 potassium ion per subunit.</text>
</comment>
<evidence type="ECO:0000256" key="4">
    <source>
        <dbReference type="ARBA" id="ARBA00022958"/>
    </source>
</evidence>
<keyword evidence="4 6" id="KW-0630">Potassium</keyword>
<evidence type="ECO:0000256" key="6">
    <source>
        <dbReference type="HAMAP-Rule" id="MF_00379"/>
    </source>
</evidence>
<feature type="binding site" evidence="6">
    <location>
        <position position="225"/>
    </location>
    <ligand>
        <name>Mg(2+)</name>
        <dbReference type="ChEBI" id="CHEBI:18420"/>
    </ligand>
</feature>
<dbReference type="GO" id="GO:0046872">
    <property type="term" value="F:metal ion binding"/>
    <property type="evidence" value="ECO:0007669"/>
    <property type="project" value="UniProtKB-KW"/>
</dbReference>
<dbReference type="InterPro" id="IPR025867">
    <property type="entry name" value="MnmE_helical"/>
</dbReference>
<dbReference type="Proteomes" id="UP000292859">
    <property type="component" value="Unassembled WGS sequence"/>
</dbReference>
<keyword evidence="6" id="KW-0963">Cytoplasm</keyword>
<dbReference type="HAMAP" id="MF_00379">
    <property type="entry name" value="GTPase_MnmE"/>
    <property type="match status" value="1"/>
</dbReference>
<keyword evidence="2 6" id="KW-0819">tRNA processing</keyword>
<feature type="binding site" evidence="6">
    <location>
        <position position="246"/>
    </location>
    <ligand>
        <name>Mg(2+)</name>
        <dbReference type="ChEBI" id="CHEBI:18420"/>
    </ligand>
</feature>
<dbReference type="Proteomes" id="UP000198409">
    <property type="component" value="Unassembled WGS sequence"/>
</dbReference>
<dbReference type="Pfam" id="PF01926">
    <property type="entry name" value="MMR_HSR1"/>
    <property type="match status" value="1"/>
</dbReference>
<feature type="binding site" evidence="6">
    <location>
        <begin position="265"/>
        <end position="268"/>
    </location>
    <ligand>
        <name>GTP</name>
        <dbReference type="ChEBI" id="CHEBI:37565"/>
    </ligand>
</feature>
<dbReference type="NCBIfam" id="NF003661">
    <property type="entry name" value="PRK05291.1-3"/>
    <property type="match status" value="1"/>
</dbReference>
<dbReference type="NCBIfam" id="TIGR00231">
    <property type="entry name" value="small_GTP"/>
    <property type="match status" value="1"/>
</dbReference>
<dbReference type="PROSITE" id="PS51709">
    <property type="entry name" value="G_TRME"/>
    <property type="match status" value="1"/>
</dbReference>
<dbReference type="InterPro" id="IPR031168">
    <property type="entry name" value="G_TrmE"/>
</dbReference>
<evidence type="ECO:0000256" key="7">
    <source>
        <dbReference type="RuleBase" id="RU003313"/>
    </source>
</evidence>
<evidence type="ECO:0000313" key="9">
    <source>
        <dbReference type="EMBL" id="SNR33330.1"/>
    </source>
</evidence>
<dbReference type="CDD" id="cd14858">
    <property type="entry name" value="TrmE_N"/>
    <property type="match status" value="1"/>
</dbReference>
<evidence type="ECO:0000313" key="11">
    <source>
        <dbReference type="Proteomes" id="UP000198409"/>
    </source>
</evidence>
<dbReference type="PRINTS" id="PR00326">
    <property type="entry name" value="GTP1OBG"/>
</dbReference>
<evidence type="ECO:0000256" key="2">
    <source>
        <dbReference type="ARBA" id="ARBA00022694"/>
    </source>
</evidence>
<name>A0A238VG10_9RHOB</name>
<dbReference type="InterPro" id="IPR005225">
    <property type="entry name" value="Small_GTP-bd"/>
</dbReference>
<comment type="similarity">
    <text evidence="1 6 7">Belongs to the TRAFAC class TrmE-Era-EngA-EngB-Septin-like GTPase superfamily. TrmE GTPase family.</text>
</comment>
<organism evidence="9 11">
    <name type="scientific">Paracoccus sediminis</name>
    <dbReference type="NCBI Taxonomy" id="1214787"/>
    <lineage>
        <taxon>Bacteria</taxon>
        <taxon>Pseudomonadati</taxon>
        <taxon>Pseudomonadota</taxon>
        <taxon>Alphaproteobacteria</taxon>
        <taxon>Rhodobacterales</taxon>
        <taxon>Paracoccaceae</taxon>
        <taxon>Paracoccus</taxon>
    </lineage>
</organism>
<dbReference type="InterPro" id="IPR018948">
    <property type="entry name" value="GTP-bd_TrmE_N"/>
</dbReference>
<dbReference type="InterPro" id="IPR027266">
    <property type="entry name" value="TrmE/GcvT-like"/>
</dbReference>
<feature type="domain" description="TrmE-type G" evidence="8">
    <location>
        <begin position="211"/>
        <end position="350"/>
    </location>
</feature>
<feature type="binding site" evidence="6">
    <location>
        <begin position="221"/>
        <end position="226"/>
    </location>
    <ligand>
        <name>GTP</name>
        <dbReference type="ChEBI" id="CHEBI:37565"/>
    </ligand>
</feature>
<evidence type="ECO:0000259" key="8">
    <source>
        <dbReference type="PROSITE" id="PS51709"/>
    </source>
</evidence>
<evidence type="ECO:0000256" key="3">
    <source>
        <dbReference type="ARBA" id="ARBA00022741"/>
    </source>
</evidence>
<comment type="subcellular location">
    <subcellularLocation>
        <location evidence="6">Cytoplasm</location>
    </subcellularLocation>
</comment>
<dbReference type="GO" id="GO:0005525">
    <property type="term" value="F:GTP binding"/>
    <property type="evidence" value="ECO:0007669"/>
    <property type="project" value="UniProtKB-UniRule"/>
</dbReference>
<gene>
    <name evidence="6 10" type="primary">mnmE</name>
    <name evidence="6" type="synonym">trmE</name>
    <name evidence="10" type="ORF">EYF88_03975</name>
    <name evidence="9" type="ORF">SAMN06265378_102169</name>
</gene>
<feature type="binding site" evidence="6">
    <location>
        <position position="115"/>
    </location>
    <ligand>
        <name>(6S)-5-formyl-5,6,7,8-tetrahydrofolate</name>
        <dbReference type="ChEBI" id="CHEBI:57457"/>
    </ligand>
</feature>
<reference evidence="9" key="1">
    <citation type="submission" date="2017-06" db="EMBL/GenBank/DDBJ databases">
        <authorList>
            <person name="Kim H.J."/>
            <person name="Triplett B.A."/>
        </authorList>
    </citation>
    <scope>NUCLEOTIDE SEQUENCE [LARGE SCALE GENOMIC DNA]</scope>
    <source>
        <strain evidence="9">DSM 26170</strain>
    </source>
</reference>
<proteinExistence type="inferred from homology"/>
<dbReference type="GO" id="GO:0003924">
    <property type="term" value="F:GTPase activity"/>
    <property type="evidence" value="ECO:0007669"/>
    <property type="project" value="UniProtKB-UniRule"/>
</dbReference>
<accession>A0A238VG10</accession>
<dbReference type="Pfam" id="PF12631">
    <property type="entry name" value="MnmE_helical"/>
    <property type="match status" value="1"/>
</dbReference>
<evidence type="ECO:0000313" key="10">
    <source>
        <dbReference type="EMBL" id="TBN52061.1"/>
    </source>
</evidence>
<dbReference type="EC" id="3.6.-.-" evidence="6"/>
<keyword evidence="3 6" id="KW-0547">Nucleotide-binding</keyword>
<dbReference type="OrthoDB" id="9805918at2"/>
<keyword evidence="6" id="KW-0460">Magnesium</keyword>
<dbReference type="GO" id="GO:0002098">
    <property type="term" value="P:tRNA wobble uridine modification"/>
    <property type="evidence" value="ECO:0007669"/>
    <property type="project" value="TreeGrafter"/>
</dbReference>
<feature type="binding site" evidence="6">
    <location>
        <begin position="240"/>
        <end position="246"/>
    </location>
    <ligand>
        <name>GTP</name>
        <dbReference type="ChEBI" id="CHEBI:37565"/>
    </ligand>
</feature>
<dbReference type="GO" id="GO:0005737">
    <property type="term" value="C:cytoplasm"/>
    <property type="evidence" value="ECO:0007669"/>
    <property type="project" value="UniProtKB-SubCell"/>
</dbReference>
<evidence type="ECO:0000256" key="5">
    <source>
        <dbReference type="ARBA" id="ARBA00023134"/>
    </source>
</evidence>
<dbReference type="Gene3D" id="3.30.1360.120">
    <property type="entry name" value="Probable tRNA modification gtpase trme, domain 1"/>
    <property type="match status" value="1"/>
</dbReference>
<comment type="subunit">
    <text evidence="6">Homodimer. Heterotetramer of two MnmE and two MnmG subunits.</text>
</comment>
<keyword evidence="12" id="KW-1185">Reference proteome</keyword>
<dbReference type="AlphaFoldDB" id="A0A238VG10"/>
<dbReference type="Pfam" id="PF10396">
    <property type="entry name" value="TrmE_N"/>
    <property type="match status" value="1"/>
</dbReference>
<dbReference type="RefSeq" id="WP_089386878.1">
    <property type="nucleotide sequence ID" value="NZ_FZNM01000002.1"/>
</dbReference>
<dbReference type="InterPro" id="IPR004520">
    <property type="entry name" value="GTPase_MnmE"/>
</dbReference>
<feature type="binding site" evidence="6">
    <location>
        <position position="421"/>
    </location>
    <ligand>
        <name>(6S)-5-formyl-5,6,7,8-tetrahydrofolate</name>
        <dbReference type="ChEBI" id="CHEBI:57457"/>
    </ligand>
</feature>
<keyword evidence="6" id="KW-0378">Hydrolase</keyword>
<dbReference type="Gene3D" id="1.20.120.430">
    <property type="entry name" value="tRNA modification GTPase MnmE domain 2"/>
    <property type="match status" value="1"/>
</dbReference>
<evidence type="ECO:0000256" key="1">
    <source>
        <dbReference type="ARBA" id="ARBA00011043"/>
    </source>
</evidence>
<dbReference type="GO" id="GO:0030488">
    <property type="term" value="P:tRNA methylation"/>
    <property type="evidence" value="ECO:0007669"/>
    <property type="project" value="TreeGrafter"/>
</dbReference>
<feature type="binding site" evidence="6">
    <location>
        <position position="20"/>
    </location>
    <ligand>
        <name>(6S)-5-formyl-5,6,7,8-tetrahydrofolate</name>
        <dbReference type="ChEBI" id="CHEBI:57457"/>
    </ligand>
</feature>
<comment type="caution">
    <text evidence="6">Lacks conserved residue(s) required for the propagation of feature annotation.</text>
</comment>